<evidence type="ECO:0000259" key="2">
    <source>
        <dbReference type="PROSITE" id="PS01033"/>
    </source>
</evidence>
<sequence>MTNEQVEIVKRTIVRIFPPRPEGSSEMIIQRYEKAKTDAAKAFGAVFFPRLFETAPEMKELFKDPDKTVLKFAETLPMLFRSMNRLHDTLNTMQELGVTHWKAGVKLEHYQPFLSALLWTFRTMMGDEIFNEDVAKAYVAVLSRICGIMCNAAYPEARGISDAETSQAS</sequence>
<accession>A0ABZ0HZQ1</accession>
<dbReference type="SUPFAM" id="SSF46458">
    <property type="entry name" value="Globin-like"/>
    <property type="match status" value="1"/>
</dbReference>
<name>A0ABZ0HZQ1_9HYPH</name>
<dbReference type="RefSeq" id="WP_407340978.1">
    <property type="nucleotide sequence ID" value="NZ_CP136862.1"/>
</dbReference>
<dbReference type="InterPro" id="IPR012292">
    <property type="entry name" value="Globin/Proto"/>
</dbReference>
<comment type="similarity">
    <text evidence="1">Belongs to the globin family.</text>
</comment>
<dbReference type="InterPro" id="IPR009050">
    <property type="entry name" value="Globin-like_sf"/>
</dbReference>
<keyword evidence="1" id="KW-0479">Metal-binding</keyword>
<dbReference type="EMBL" id="CP136862">
    <property type="protein sequence ID" value="WOJ91381.1"/>
    <property type="molecule type" value="Genomic_DNA"/>
</dbReference>
<dbReference type="PROSITE" id="PS01033">
    <property type="entry name" value="GLOBIN"/>
    <property type="match status" value="1"/>
</dbReference>
<feature type="domain" description="Globin" evidence="2">
    <location>
        <begin position="1"/>
        <end position="154"/>
    </location>
</feature>
<keyword evidence="1" id="KW-0408">Iron</keyword>
<dbReference type="InterPro" id="IPR000971">
    <property type="entry name" value="Globin"/>
</dbReference>
<reference evidence="3 4" key="1">
    <citation type="submission" date="2023-10" db="EMBL/GenBank/DDBJ databases">
        <title>Novel methanotroph of the genus Methylocapsa from a subarctic wetland.</title>
        <authorList>
            <person name="Belova S.E."/>
            <person name="Oshkin I.Y."/>
            <person name="Miroshnikov K."/>
            <person name="Dedysh S.N."/>
        </authorList>
    </citation>
    <scope>NUCLEOTIDE SEQUENCE [LARGE SCALE GENOMIC DNA]</scope>
    <source>
        <strain evidence="3 4">RX1</strain>
    </source>
</reference>
<gene>
    <name evidence="3" type="ORF">RZS28_09050</name>
</gene>
<protein>
    <submittedName>
        <fullName evidence="3">Globin domain-containing protein</fullName>
    </submittedName>
</protein>
<keyword evidence="1" id="KW-0813">Transport</keyword>
<keyword evidence="4" id="KW-1185">Reference proteome</keyword>
<dbReference type="Gene3D" id="1.10.490.10">
    <property type="entry name" value="Globins"/>
    <property type="match status" value="1"/>
</dbReference>
<keyword evidence="1" id="KW-0349">Heme</keyword>
<proteinExistence type="inferred from homology"/>
<evidence type="ECO:0000256" key="1">
    <source>
        <dbReference type="RuleBase" id="RU000356"/>
    </source>
</evidence>
<keyword evidence="1" id="KW-0561">Oxygen transport</keyword>
<evidence type="ECO:0000313" key="3">
    <source>
        <dbReference type="EMBL" id="WOJ91381.1"/>
    </source>
</evidence>
<dbReference type="Proteomes" id="UP001626536">
    <property type="component" value="Chromosome"/>
</dbReference>
<organism evidence="3 4">
    <name type="scientific">Methylocapsa polymorpha</name>
    <dbReference type="NCBI Taxonomy" id="3080828"/>
    <lineage>
        <taxon>Bacteria</taxon>
        <taxon>Pseudomonadati</taxon>
        <taxon>Pseudomonadota</taxon>
        <taxon>Alphaproteobacteria</taxon>
        <taxon>Hyphomicrobiales</taxon>
        <taxon>Beijerinckiaceae</taxon>
        <taxon>Methylocapsa</taxon>
    </lineage>
</organism>
<dbReference type="Pfam" id="PF00042">
    <property type="entry name" value="Globin"/>
    <property type="match status" value="1"/>
</dbReference>
<evidence type="ECO:0000313" key="4">
    <source>
        <dbReference type="Proteomes" id="UP001626536"/>
    </source>
</evidence>